<dbReference type="AlphaFoldDB" id="R0G879"/>
<dbReference type="STRING" id="81985.R0G879"/>
<dbReference type="SUPFAM" id="SSF52047">
    <property type="entry name" value="RNI-like"/>
    <property type="match status" value="1"/>
</dbReference>
<dbReference type="CDD" id="cd22160">
    <property type="entry name" value="F-box_AtFBL13-like"/>
    <property type="match status" value="1"/>
</dbReference>
<evidence type="ECO:0000259" key="1">
    <source>
        <dbReference type="PROSITE" id="PS50181"/>
    </source>
</evidence>
<reference evidence="3" key="1">
    <citation type="journal article" date="2013" name="Nat. Genet.">
        <title>The Capsella rubella genome and the genomic consequences of rapid mating system evolution.</title>
        <authorList>
            <person name="Slotte T."/>
            <person name="Hazzouri K.M."/>
            <person name="Agren J.A."/>
            <person name="Koenig D."/>
            <person name="Maumus F."/>
            <person name="Guo Y.L."/>
            <person name="Steige K."/>
            <person name="Platts A.E."/>
            <person name="Escobar J.S."/>
            <person name="Newman L.K."/>
            <person name="Wang W."/>
            <person name="Mandakova T."/>
            <person name="Vello E."/>
            <person name="Smith L.M."/>
            <person name="Henz S.R."/>
            <person name="Steffen J."/>
            <person name="Takuno S."/>
            <person name="Brandvain Y."/>
            <person name="Coop G."/>
            <person name="Andolfatto P."/>
            <person name="Hu T.T."/>
            <person name="Blanchette M."/>
            <person name="Clark R.M."/>
            <person name="Quesneville H."/>
            <person name="Nordborg M."/>
            <person name="Gaut B.S."/>
            <person name="Lysak M.A."/>
            <person name="Jenkins J."/>
            <person name="Grimwood J."/>
            <person name="Chapman J."/>
            <person name="Prochnik S."/>
            <person name="Shu S."/>
            <person name="Rokhsar D."/>
            <person name="Schmutz J."/>
            <person name="Weigel D."/>
            <person name="Wright S.I."/>
        </authorList>
    </citation>
    <scope>NUCLEOTIDE SEQUENCE [LARGE SCALE GENOMIC DNA]</scope>
    <source>
        <strain evidence="3">cv. Monte Gargano</strain>
    </source>
</reference>
<dbReference type="PANTHER" id="PTHR31900:SF25">
    <property type="entry name" value="FBD DOMAIN-CONTAINING PROTEIN"/>
    <property type="match status" value="1"/>
</dbReference>
<dbReference type="PANTHER" id="PTHR31900">
    <property type="entry name" value="F-BOX/RNI SUPERFAMILY PROTEIN-RELATED"/>
    <property type="match status" value="1"/>
</dbReference>
<dbReference type="Pfam" id="PF08387">
    <property type="entry name" value="FBD"/>
    <property type="match status" value="1"/>
</dbReference>
<dbReference type="InterPro" id="IPR001810">
    <property type="entry name" value="F-box_dom"/>
</dbReference>
<dbReference type="PROSITE" id="PS50181">
    <property type="entry name" value="FBOX"/>
    <property type="match status" value="1"/>
</dbReference>
<evidence type="ECO:0000313" key="2">
    <source>
        <dbReference type="EMBL" id="EOA12739.1"/>
    </source>
</evidence>
<dbReference type="SMART" id="SM00256">
    <property type="entry name" value="FBOX"/>
    <property type="match status" value="1"/>
</dbReference>
<gene>
    <name evidence="2" type="ORF">CARUB_v10028247mg</name>
</gene>
<dbReference type="SUPFAM" id="SSF81383">
    <property type="entry name" value="F-box domain"/>
    <property type="match status" value="1"/>
</dbReference>
<keyword evidence="3" id="KW-1185">Reference proteome</keyword>
<dbReference type="InterPro" id="IPR036047">
    <property type="entry name" value="F-box-like_dom_sf"/>
</dbReference>
<evidence type="ECO:0000313" key="3">
    <source>
        <dbReference type="Proteomes" id="UP000029121"/>
    </source>
</evidence>
<dbReference type="SMART" id="SM00579">
    <property type="entry name" value="FBD"/>
    <property type="match status" value="1"/>
</dbReference>
<dbReference type="Pfam" id="PF00646">
    <property type="entry name" value="F-box"/>
    <property type="match status" value="1"/>
</dbReference>
<sequence length="436" mass="50217">MVGRKKRTQNCDKVSHEEDRISQLPEPLISEILCHLSTKDAVRTSVLSTKWRYLWKWVPGLDVEFNTFPNNDLFVSFLERFFVSCKESWIRKLRLNICDPYRKCDLNSWIDFVTTTPRLRHLAVSYCPTNEIPLSIYKCKTLVHLALVRVALADAEIAVSFPCLKIMHLEDVVYPNETMLQKLISGSPVLEDLMISTYMSRKAKVLQVLSHTLKRMNIDESTEFVIDAPLLQSLRTTIHLTKNFKIINVGFPTKLDIDVVYGNLTYGKSLIHDILTDISRVRDLVITNVILKEIFSNSNSGPVLQFRDLSSLNAKLCKSDLEMLPTILESCPKLESFTLEIIKDQSMRSHKEKREPNVMFSAVPECLESSLKFVELKRSIPSYEGEMELIRYFLKNSKILEKLRLNVYYTYKAKCAFLTEVVAIPRCSSTCKVLVL</sequence>
<dbReference type="Gene3D" id="3.80.10.10">
    <property type="entry name" value="Ribonuclease Inhibitor"/>
    <property type="match status" value="1"/>
</dbReference>
<accession>R0G879</accession>
<dbReference type="Gene3D" id="1.20.1280.50">
    <property type="match status" value="1"/>
</dbReference>
<dbReference type="InterPro" id="IPR050232">
    <property type="entry name" value="FBL13/AtMIF1-like"/>
</dbReference>
<dbReference type="eggNOG" id="ENOG502R3XM">
    <property type="taxonomic scope" value="Eukaryota"/>
</dbReference>
<organism evidence="2 3">
    <name type="scientific">Capsella rubella</name>
    <dbReference type="NCBI Taxonomy" id="81985"/>
    <lineage>
        <taxon>Eukaryota</taxon>
        <taxon>Viridiplantae</taxon>
        <taxon>Streptophyta</taxon>
        <taxon>Embryophyta</taxon>
        <taxon>Tracheophyta</taxon>
        <taxon>Spermatophyta</taxon>
        <taxon>Magnoliopsida</taxon>
        <taxon>eudicotyledons</taxon>
        <taxon>Gunneridae</taxon>
        <taxon>Pentapetalae</taxon>
        <taxon>rosids</taxon>
        <taxon>malvids</taxon>
        <taxon>Brassicales</taxon>
        <taxon>Brassicaceae</taxon>
        <taxon>Camelineae</taxon>
        <taxon>Capsella</taxon>
    </lineage>
</organism>
<protein>
    <recommendedName>
        <fullName evidence="1">F-box domain-containing protein</fullName>
    </recommendedName>
</protein>
<dbReference type="Pfam" id="PF24758">
    <property type="entry name" value="LRR_At5g56370"/>
    <property type="match status" value="1"/>
</dbReference>
<proteinExistence type="predicted"/>
<dbReference type="InterPro" id="IPR006566">
    <property type="entry name" value="FBD"/>
</dbReference>
<dbReference type="EMBL" id="KB870812">
    <property type="protein sequence ID" value="EOA12739.1"/>
    <property type="molecule type" value="Genomic_DNA"/>
</dbReference>
<dbReference type="InterPro" id="IPR053781">
    <property type="entry name" value="F-box_AtFBL13-like"/>
</dbReference>
<feature type="domain" description="F-box" evidence="1">
    <location>
        <begin position="18"/>
        <end position="68"/>
    </location>
</feature>
<dbReference type="InterPro" id="IPR032675">
    <property type="entry name" value="LRR_dom_sf"/>
</dbReference>
<dbReference type="InterPro" id="IPR055411">
    <property type="entry name" value="LRR_FXL15/At3g58940/PEG3-like"/>
</dbReference>
<name>R0G879_9BRAS</name>
<dbReference type="Proteomes" id="UP000029121">
    <property type="component" value="Unassembled WGS sequence"/>
</dbReference>